<evidence type="ECO:0000313" key="2">
    <source>
        <dbReference type="Proteomes" id="UP000026960"/>
    </source>
</evidence>
<keyword evidence="2" id="KW-1185">Reference proteome</keyword>
<reference evidence="1" key="1">
    <citation type="journal article" date="2009" name="Rice">
        <title>De Novo Next Generation Sequencing of Plant Genomes.</title>
        <authorList>
            <person name="Rounsley S."/>
            <person name="Marri P.R."/>
            <person name="Yu Y."/>
            <person name="He R."/>
            <person name="Sisneros N."/>
            <person name="Goicoechea J.L."/>
            <person name="Lee S.J."/>
            <person name="Angelova A."/>
            <person name="Kudrna D."/>
            <person name="Luo M."/>
            <person name="Affourtit J."/>
            <person name="Desany B."/>
            <person name="Knight J."/>
            <person name="Niazi F."/>
            <person name="Egholm M."/>
            <person name="Wing R.A."/>
        </authorList>
    </citation>
    <scope>NUCLEOTIDE SEQUENCE [LARGE SCALE GENOMIC DNA]</scope>
    <source>
        <strain evidence="1">cv. IRGC 105608</strain>
    </source>
</reference>
<dbReference type="HOGENOM" id="CLU_2430573_0_0_1"/>
<name>A0A0D3GV22_9ORYZ</name>
<dbReference type="STRING" id="65489.A0A0D3GV22"/>
<dbReference type="PANTHER" id="PTHR47994:SF5">
    <property type="entry name" value="F14D16.11-RELATED"/>
    <property type="match status" value="1"/>
</dbReference>
<dbReference type="Gramene" id="OBART07G26590.1">
    <property type="protein sequence ID" value="OBART07G26590.1"/>
    <property type="gene ID" value="OBART07G26590"/>
</dbReference>
<proteinExistence type="predicted"/>
<sequence length="91" mass="9820">MTSETRTPGSCAWTGTPMVIVVTGLRVGVVVVELTVELRGGEGEMGRPPCCDKANVKKGPWTAEEDARQAASVHLHPWHRQLDLHSSASRS</sequence>
<accession>A0A0D3GV22</accession>
<dbReference type="InterPro" id="IPR015495">
    <property type="entry name" value="Myb_TF_plants"/>
</dbReference>
<protein>
    <submittedName>
        <fullName evidence="1">Uncharacterized protein</fullName>
    </submittedName>
</protein>
<reference evidence="1" key="2">
    <citation type="submission" date="2015-03" db="UniProtKB">
        <authorList>
            <consortium name="EnsemblPlants"/>
        </authorList>
    </citation>
    <scope>IDENTIFICATION</scope>
</reference>
<dbReference type="Proteomes" id="UP000026960">
    <property type="component" value="Chromosome 7"/>
</dbReference>
<dbReference type="EnsemblPlants" id="OBART07G26590.1">
    <property type="protein sequence ID" value="OBART07G26590.1"/>
    <property type="gene ID" value="OBART07G26590"/>
</dbReference>
<dbReference type="PaxDb" id="65489-OBART07G26590.1"/>
<evidence type="ECO:0000313" key="1">
    <source>
        <dbReference type="EnsemblPlants" id="OBART07G26590.1"/>
    </source>
</evidence>
<organism evidence="1">
    <name type="scientific">Oryza barthii</name>
    <dbReference type="NCBI Taxonomy" id="65489"/>
    <lineage>
        <taxon>Eukaryota</taxon>
        <taxon>Viridiplantae</taxon>
        <taxon>Streptophyta</taxon>
        <taxon>Embryophyta</taxon>
        <taxon>Tracheophyta</taxon>
        <taxon>Spermatophyta</taxon>
        <taxon>Magnoliopsida</taxon>
        <taxon>Liliopsida</taxon>
        <taxon>Poales</taxon>
        <taxon>Poaceae</taxon>
        <taxon>BOP clade</taxon>
        <taxon>Oryzoideae</taxon>
        <taxon>Oryzeae</taxon>
        <taxon>Oryzinae</taxon>
        <taxon>Oryza</taxon>
    </lineage>
</organism>
<dbReference type="AlphaFoldDB" id="A0A0D3GV22"/>
<dbReference type="PANTHER" id="PTHR47994">
    <property type="entry name" value="F14D16.11-RELATED"/>
    <property type="match status" value="1"/>
</dbReference>